<gene>
    <name evidence="3" type="ORF">GGP71_000177</name>
</gene>
<organism evidence="3 4">
    <name type="scientific">Salinibacter ruber</name>
    <dbReference type="NCBI Taxonomy" id="146919"/>
    <lineage>
        <taxon>Bacteria</taxon>
        <taxon>Pseudomonadati</taxon>
        <taxon>Rhodothermota</taxon>
        <taxon>Rhodothermia</taxon>
        <taxon>Rhodothermales</taxon>
        <taxon>Salinibacteraceae</taxon>
        <taxon>Salinibacter</taxon>
    </lineage>
</organism>
<reference evidence="3" key="1">
    <citation type="submission" date="2022-08" db="EMBL/GenBank/DDBJ databases">
        <title>Genomic Encyclopedia of Type Strains, Phase V (KMG-V): Genome sequencing to study the core and pangenomes of soil and plant-associated prokaryotes.</title>
        <authorList>
            <person name="Whitman W."/>
        </authorList>
    </citation>
    <scope>NUCLEOTIDE SEQUENCE</scope>
    <source>
        <strain evidence="3">0</strain>
    </source>
</reference>
<name>A0A9X2Q3Z9_9BACT</name>
<dbReference type="EMBL" id="JANUAU010000001">
    <property type="protein sequence ID" value="MCS3676281.1"/>
    <property type="molecule type" value="Genomic_DNA"/>
</dbReference>
<dbReference type="Pfam" id="PF09851">
    <property type="entry name" value="SHOCT"/>
    <property type="match status" value="1"/>
</dbReference>
<accession>A0A9X2Q3Z9</accession>
<feature type="coiled-coil region" evidence="1">
    <location>
        <begin position="37"/>
        <end position="64"/>
    </location>
</feature>
<evidence type="ECO:0000256" key="1">
    <source>
        <dbReference type="SAM" id="Coils"/>
    </source>
</evidence>
<dbReference type="InterPro" id="IPR018649">
    <property type="entry name" value="SHOCT"/>
</dbReference>
<sequence length="65" mass="7531">MFILWILLILGVGWALLSVLQEGSSLPFSPAARESPLEILKRRYAEGEISVEEYEARKERLERNR</sequence>
<comment type="caution">
    <text evidence="3">The sequence shown here is derived from an EMBL/GenBank/DDBJ whole genome shotgun (WGS) entry which is preliminary data.</text>
</comment>
<proteinExistence type="predicted"/>
<evidence type="ECO:0000259" key="2">
    <source>
        <dbReference type="Pfam" id="PF09851"/>
    </source>
</evidence>
<evidence type="ECO:0000313" key="4">
    <source>
        <dbReference type="Proteomes" id="UP001155027"/>
    </source>
</evidence>
<keyword evidence="1" id="KW-0175">Coiled coil</keyword>
<evidence type="ECO:0000313" key="3">
    <source>
        <dbReference type="EMBL" id="MCS3676281.1"/>
    </source>
</evidence>
<dbReference type="AlphaFoldDB" id="A0A9X2Q3Z9"/>
<protein>
    <submittedName>
        <fullName evidence="3">Membrane protein</fullName>
    </submittedName>
</protein>
<dbReference type="RefSeq" id="WP_259079141.1">
    <property type="nucleotide sequence ID" value="NZ_JANUAU010000001.1"/>
</dbReference>
<dbReference type="Proteomes" id="UP001155027">
    <property type="component" value="Unassembled WGS sequence"/>
</dbReference>
<feature type="domain" description="SHOCT" evidence="2">
    <location>
        <begin position="36"/>
        <end position="61"/>
    </location>
</feature>